<proteinExistence type="predicted"/>
<gene>
    <name evidence="1" type="ORF">AB852_20400</name>
</gene>
<protein>
    <submittedName>
        <fullName evidence="1">Uncharacterized protein</fullName>
    </submittedName>
</protein>
<dbReference type="STRING" id="1048205.AB852_20400"/>
<reference evidence="1 2" key="1">
    <citation type="submission" date="2015-06" db="EMBL/GenBank/DDBJ databases">
        <title>Cloning and characterization of the uncialamcin biosynthetic gene cluster.</title>
        <authorList>
            <person name="Yan X."/>
            <person name="Huang T."/>
            <person name="Ge H."/>
            <person name="Shen B."/>
        </authorList>
    </citation>
    <scope>NUCLEOTIDE SEQUENCE [LARGE SCALE GENOMIC DNA]</scope>
    <source>
        <strain evidence="1 2">DCA2648</strain>
    </source>
</reference>
<accession>A0A1Q4V500</accession>
<organism evidence="1 2">
    <name type="scientific">Streptomyces uncialis</name>
    <dbReference type="NCBI Taxonomy" id="1048205"/>
    <lineage>
        <taxon>Bacteria</taxon>
        <taxon>Bacillati</taxon>
        <taxon>Actinomycetota</taxon>
        <taxon>Actinomycetes</taxon>
        <taxon>Kitasatosporales</taxon>
        <taxon>Streptomycetaceae</taxon>
        <taxon>Streptomyces</taxon>
    </lineage>
</organism>
<sequence>MKPGLSQFFRDTVPWQYADVPGHTPIGAGDALKFPLKVPRFISDDELDQLMPAVNAIACPFQRGWGREVERHRCTSDRIDKLLAELGQPACPEGKPESISP</sequence>
<comment type="caution">
    <text evidence="1">The sequence shown here is derived from an EMBL/GenBank/DDBJ whole genome shotgun (WGS) entry which is preliminary data.</text>
</comment>
<evidence type="ECO:0000313" key="1">
    <source>
        <dbReference type="EMBL" id="OKH92884.1"/>
    </source>
</evidence>
<dbReference type="EMBL" id="LFBV01000005">
    <property type="protein sequence ID" value="OKH92884.1"/>
    <property type="molecule type" value="Genomic_DNA"/>
</dbReference>
<dbReference type="AlphaFoldDB" id="A0A1Q4V500"/>
<dbReference type="RefSeq" id="WP_073790758.1">
    <property type="nucleotide sequence ID" value="NZ_LFBV01000005.1"/>
</dbReference>
<evidence type="ECO:0000313" key="2">
    <source>
        <dbReference type="Proteomes" id="UP000186455"/>
    </source>
</evidence>
<name>A0A1Q4V500_9ACTN</name>
<dbReference type="Proteomes" id="UP000186455">
    <property type="component" value="Unassembled WGS sequence"/>
</dbReference>
<keyword evidence="2" id="KW-1185">Reference proteome</keyword>